<evidence type="ECO:0000256" key="1">
    <source>
        <dbReference type="SAM" id="MobiDB-lite"/>
    </source>
</evidence>
<evidence type="ECO:0000313" key="2">
    <source>
        <dbReference type="EMBL" id="TBU24079.1"/>
    </source>
</evidence>
<proteinExistence type="predicted"/>
<name>A0A4Q9MAH8_9APHY</name>
<protein>
    <submittedName>
        <fullName evidence="2">Uncharacterized protein</fullName>
    </submittedName>
</protein>
<dbReference type="OrthoDB" id="5429442at2759"/>
<dbReference type="EMBL" id="ML143488">
    <property type="protein sequence ID" value="TBU24079.1"/>
    <property type="molecule type" value="Genomic_DNA"/>
</dbReference>
<reference evidence="2" key="1">
    <citation type="submission" date="2019-01" db="EMBL/GenBank/DDBJ databases">
        <title>Draft genome sequences of three monokaryotic isolates of the white-rot basidiomycete fungus Dichomitus squalens.</title>
        <authorList>
            <consortium name="DOE Joint Genome Institute"/>
            <person name="Lopez S.C."/>
            <person name="Andreopoulos B."/>
            <person name="Pangilinan J."/>
            <person name="Lipzen A."/>
            <person name="Riley R."/>
            <person name="Ahrendt S."/>
            <person name="Ng V."/>
            <person name="Barry K."/>
            <person name="Daum C."/>
            <person name="Grigoriev I.V."/>
            <person name="Hilden K.S."/>
            <person name="Makela M.R."/>
            <person name="de Vries R.P."/>
        </authorList>
    </citation>
    <scope>NUCLEOTIDE SEQUENCE [LARGE SCALE GENOMIC DNA]</scope>
    <source>
        <strain evidence="2">OM18370.1</strain>
    </source>
</reference>
<feature type="compositionally biased region" description="Basic and acidic residues" evidence="1">
    <location>
        <begin position="1022"/>
        <end position="1031"/>
    </location>
</feature>
<organism evidence="2">
    <name type="scientific">Dichomitus squalens</name>
    <dbReference type="NCBI Taxonomy" id="114155"/>
    <lineage>
        <taxon>Eukaryota</taxon>
        <taxon>Fungi</taxon>
        <taxon>Dikarya</taxon>
        <taxon>Basidiomycota</taxon>
        <taxon>Agaricomycotina</taxon>
        <taxon>Agaricomycetes</taxon>
        <taxon>Polyporales</taxon>
        <taxon>Polyporaceae</taxon>
        <taxon>Dichomitus</taxon>
    </lineage>
</organism>
<accession>A0A4Q9MAH8</accession>
<dbReference type="AlphaFoldDB" id="A0A4Q9MAH8"/>
<sequence length="1070" mass="122177">MRPISEGEATELYPDSFRARLIIDYLNRQLEANHASARLKRINQESFPEHDQDSLSHAWESYVCQPKGRSNSVFRLKFGKPALRFICDHDALLELTVQEVISEHGSVPHLSASLAGMKFAFRFTTARRTIVGNDFKVGDHESRIHLLVCDFDHAKLVPVRDDDIMAQSEFEGLLGPYLQALQHGGHHVLFFPPEFVGLDYSHPPRLSLAGDYEELRRKYGAGLTADVEGFSEATINAHLSLTWGACVFAAQERRSPLKWNSSSYLAEYQTWLFQDFQPQAGWHASMKFREPRVTVLCAREIVLHFTLSGVRFYEAWAFPRGPPEEKEEWDNEESLEIALIVDVRAVSEDLEILAETARYSEEFSVITGLRVEYAQACWDSLVEFFLRQYIKLFASRRITYRFREDYSVIRTRSLDDGSWWMLERESGASLSVFSSTVRFTKMEGFDVIVGITQTSINNQFTRLFKLYSRDISSRDEADYQVEIKTITVRLLQSRAFQEPWDEDWDRPEDEDGIDAVTTKVSQARAIVTIHISSGALHSWLDDDLMVISRPDHISGKVGEWRLAFEVDLAMRNNDELFEQRYRHQPFAYPSPPGEDPYTIRHVYLDLQNARFSARYSTMEDWEYGIPDVIRARMTLAKFIKEDYFPALVEKGIHIVSSVPIFESGGAPAFYKLTDMTCCTYAVQSKASVRADGEDATSYSEQLLFILGMTGHRSLPDITSFTPSTKWLLRGRFSQGTLAISRRVFHDRLHSLLAQVNALTTLVPDASATDMRKGLVRRWAEHQHYRDRSTEWRPVNGPEASFTTNFEWEFDHKMHLQQSGTQLSAHRDYEIECSTHNELELPDVSMLSTGSLEIRVTGTMRLRMHSSRADSSWETESSVPWNVTIRIKGTVRGNVEVDIDGLDNLQPTPAKSVIRSGGVNVPNAQATLRHHLPRRQDFEGVLKELKVFQGEWRYYYPAATPFTLCTPMLNNDGDLLFELRRSQTELTQHSSRRRSYWGTQRSGSRTPATPSSAGGPRNGFIKKITDSEDKGDTSPPVSPTVTPSPPLDPPEQETEPQKPLSEDPYTDTPFD</sequence>
<gene>
    <name evidence="2" type="ORF">BD311DRAFT_810267</name>
</gene>
<dbReference type="Proteomes" id="UP000292957">
    <property type="component" value="Unassembled WGS sequence"/>
</dbReference>
<feature type="compositionally biased region" description="Pro residues" evidence="1">
    <location>
        <begin position="1035"/>
        <end position="1048"/>
    </location>
</feature>
<feature type="compositionally biased region" description="Polar residues" evidence="1">
    <location>
        <begin position="996"/>
        <end position="1011"/>
    </location>
</feature>
<feature type="region of interest" description="Disordered" evidence="1">
    <location>
        <begin position="984"/>
        <end position="1070"/>
    </location>
</feature>